<keyword evidence="1" id="KW-1133">Transmembrane helix</keyword>
<sequence length="156" mass="17785">MMKPIVKFTAFMLAILLLATTAVVTKALVHYYALFETPFPHIEMKYHLYALIYVLQFVIYIVVGVLTLKLFFKVYKDFNFSETCYDIIIGIAMGLFIYGTLPSFRPLISIKDSYADVLNTSDLSHSLIIIIGSVILVLGIVYKKSQKIKEEQDLTI</sequence>
<dbReference type="AlphaFoldDB" id="A0ABD7TWT5"/>
<gene>
    <name evidence="2" type="ORF">MUA95_00615</name>
</gene>
<feature type="transmembrane region" description="Helical" evidence="1">
    <location>
        <begin position="124"/>
        <end position="142"/>
    </location>
</feature>
<dbReference type="EMBL" id="CP094809">
    <property type="protein sequence ID" value="UXU57347.1"/>
    <property type="molecule type" value="Genomic_DNA"/>
</dbReference>
<name>A0ABD7TWT5_9STAP</name>
<evidence type="ECO:0000313" key="3">
    <source>
        <dbReference type="Proteomes" id="UP001065705"/>
    </source>
</evidence>
<keyword evidence="1" id="KW-0812">Transmembrane</keyword>
<evidence type="ECO:0000313" key="2">
    <source>
        <dbReference type="EMBL" id="UXU57347.1"/>
    </source>
</evidence>
<evidence type="ECO:0000256" key="1">
    <source>
        <dbReference type="SAM" id="Phobius"/>
    </source>
</evidence>
<keyword evidence="1" id="KW-0472">Membrane</keyword>
<accession>A0ABD7TWT5</accession>
<dbReference type="Proteomes" id="UP001065705">
    <property type="component" value="Chromosome"/>
</dbReference>
<proteinExistence type="predicted"/>
<reference evidence="2" key="1">
    <citation type="submission" date="2022-03" db="EMBL/GenBank/DDBJ databases">
        <title>Comparative Genomics of East African Camel-Associated Staphylococcaceae spp.: Diversity and Inheritance of Traits Involved in Host-Pathogen Interactions.</title>
        <authorList>
            <person name="Akarsu H."/>
            <person name="Liljander A."/>
            <person name="Younan M."/>
            <person name="Brodard I."/>
            <person name="Glucks I."/>
            <person name="Labroussaa F."/>
            <person name="Overesch G."/>
            <person name="Kuhnert P."/>
            <person name="Perreten V."/>
            <person name="Drexler J.F."/>
            <person name="Corman V.M."/>
            <person name="Falquet L."/>
            <person name="Jores J."/>
        </authorList>
    </citation>
    <scope>NUCLEOTIDE SEQUENCE</scope>
    <source>
        <strain evidence="2">IVB6197</strain>
    </source>
</reference>
<feature type="transmembrane region" description="Helical" evidence="1">
    <location>
        <begin position="46"/>
        <end position="72"/>
    </location>
</feature>
<feature type="transmembrane region" description="Helical" evidence="1">
    <location>
        <begin position="84"/>
        <end position="104"/>
    </location>
</feature>
<protein>
    <submittedName>
        <fullName evidence="2">DUF2975 domain-containing protein</fullName>
    </submittedName>
</protein>
<dbReference type="RefSeq" id="WP_262626483.1">
    <property type="nucleotide sequence ID" value="NZ_CP094809.1"/>
</dbReference>
<organism evidence="2 3">
    <name type="scientific">Staphylococcus agnetis</name>
    <dbReference type="NCBI Taxonomy" id="985762"/>
    <lineage>
        <taxon>Bacteria</taxon>
        <taxon>Bacillati</taxon>
        <taxon>Bacillota</taxon>
        <taxon>Bacilli</taxon>
        <taxon>Bacillales</taxon>
        <taxon>Staphylococcaceae</taxon>
        <taxon>Staphylococcus</taxon>
    </lineage>
</organism>